<name>A0A344L3C7_9PSEU</name>
<dbReference type="EMBL" id="CP015163">
    <property type="protein sequence ID" value="AXB42551.1"/>
    <property type="molecule type" value="Genomic_DNA"/>
</dbReference>
<dbReference type="AlphaFoldDB" id="A0A344L3C7"/>
<evidence type="ECO:0000313" key="3">
    <source>
        <dbReference type="Proteomes" id="UP000250434"/>
    </source>
</evidence>
<dbReference type="SUPFAM" id="SSF53335">
    <property type="entry name" value="S-adenosyl-L-methionine-dependent methyltransferases"/>
    <property type="match status" value="1"/>
</dbReference>
<dbReference type="OrthoDB" id="9777638at2"/>
<gene>
    <name evidence="2" type="ORF">A4R43_08435</name>
</gene>
<organism evidence="2 3">
    <name type="scientific">Amycolatopsis albispora</name>
    <dbReference type="NCBI Taxonomy" id="1804986"/>
    <lineage>
        <taxon>Bacteria</taxon>
        <taxon>Bacillati</taxon>
        <taxon>Actinomycetota</taxon>
        <taxon>Actinomycetes</taxon>
        <taxon>Pseudonocardiales</taxon>
        <taxon>Pseudonocardiaceae</taxon>
        <taxon>Amycolatopsis</taxon>
    </lineage>
</organism>
<dbReference type="CDD" id="cd02440">
    <property type="entry name" value="AdoMet_MTases"/>
    <property type="match status" value="1"/>
</dbReference>
<dbReference type="KEGG" id="aab:A4R43_08435"/>
<reference evidence="2 3" key="1">
    <citation type="submission" date="2016-04" db="EMBL/GenBank/DDBJ databases">
        <title>Complete genome sequence and analysis of deep-sea sediment isolate, Amycolatopsis sp. WP1.</title>
        <authorList>
            <person name="Wang H."/>
            <person name="Chen S."/>
            <person name="Wu Q."/>
        </authorList>
    </citation>
    <scope>NUCLEOTIDE SEQUENCE [LARGE SCALE GENOMIC DNA]</scope>
    <source>
        <strain evidence="2 3">WP1</strain>
    </source>
</reference>
<keyword evidence="3" id="KW-1185">Reference proteome</keyword>
<dbReference type="Pfam" id="PF08241">
    <property type="entry name" value="Methyltransf_11"/>
    <property type="match status" value="1"/>
</dbReference>
<dbReference type="Gene3D" id="3.40.50.150">
    <property type="entry name" value="Vaccinia Virus protein VP39"/>
    <property type="match status" value="1"/>
</dbReference>
<proteinExistence type="predicted"/>
<accession>A0A344L3C7</accession>
<dbReference type="Proteomes" id="UP000250434">
    <property type="component" value="Chromosome"/>
</dbReference>
<feature type="domain" description="Methyltransferase type 11" evidence="1">
    <location>
        <begin position="58"/>
        <end position="154"/>
    </location>
</feature>
<keyword evidence="2" id="KW-0808">Transferase</keyword>
<dbReference type="GO" id="GO:0008757">
    <property type="term" value="F:S-adenosylmethionine-dependent methyltransferase activity"/>
    <property type="evidence" value="ECO:0007669"/>
    <property type="project" value="InterPro"/>
</dbReference>
<evidence type="ECO:0000313" key="2">
    <source>
        <dbReference type="EMBL" id="AXB42551.1"/>
    </source>
</evidence>
<dbReference type="PANTHER" id="PTHR43591">
    <property type="entry name" value="METHYLTRANSFERASE"/>
    <property type="match status" value="1"/>
</dbReference>
<protein>
    <submittedName>
        <fullName evidence="2">Methyltransferase</fullName>
    </submittedName>
</protein>
<evidence type="ECO:0000259" key="1">
    <source>
        <dbReference type="Pfam" id="PF08241"/>
    </source>
</evidence>
<dbReference type="PANTHER" id="PTHR43591:SF24">
    <property type="entry name" value="2-METHOXY-6-POLYPRENYL-1,4-BENZOQUINOL METHYLASE, MITOCHONDRIAL"/>
    <property type="match status" value="1"/>
</dbReference>
<keyword evidence="2" id="KW-0489">Methyltransferase</keyword>
<dbReference type="GO" id="GO:0032259">
    <property type="term" value="P:methylation"/>
    <property type="evidence" value="ECO:0007669"/>
    <property type="project" value="UniProtKB-KW"/>
</dbReference>
<sequence>MAPEPQLVDPANAGQSTAWNGDQGAFWVDRADRFDAGVEAYREPFFAAAQIEPASVVLDVGCGTGQTTREAARLATTGRALGVDLSSPMIEQARERSRQVPNAKFLQADAQVHPFPAESFDRVISRHGAMFFGDAAAAFANLARAMRPGGRLVLLTWQPAARNEWMSTFRRIFTGGEEPAASPPDPGRLTEPDMTRELLESAGFADVRITGVERPMFFGRDVDDAAEFVEAQFGWMARERPDLAEVRAELRENMAAHLGEHGVRYASAAWLVEASR</sequence>
<dbReference type="InterPro" id="IPR013216">
    <property type="entry name" value="Methyltransf_11"/>
</dbReference>
<dbReference type="InterPro" id="IPR029063">
    <property type="entry name" value="SAM-dependent_MTases_sf"/>
</dbReference>